<dbReference type="EMBL" id="JAKLMC020000017">
    <property type="protein sequence ID" value="KAK5952010.1"/>
    <property type="molecule type" value="Genomic_DNA"/>
</dbReference>
<sequence length="335" mass="38340">MCSEQYLPYLILDYTRSIADIYTAATRAAINVEQSLAIFSQIRPSKKGPKDLPSWVPDLRERRTYGQALGLSSPEGKRYFDASDHRRPHIVETSSPRRIGLRGIKLGQVTRTIDPQLFRISSLQDWDLSDDRFELSNWREIFRQGALRLNLPSSCIRTQDFFVGLSDDILFHRDEQLLPSIDKLLAIALRRTLTADAYPHPFRSRTPKQKWEAEFPDYAIWAMNGSSFEIPREVVLEHDLYIAQVLHKRSLYIVGQEPDDVFLCIASIDVRLGDWACILDGGDMPVILRPRTPCSSPQQDDEGQTWEFLCEAYLDGIMDGEVIYSAHTAATFILD</sequence>
<comment type="caution">
    <text evidence="1">The sequence shown here is derived from an EMBL/GenBank/DDBJ whole genome shotgun (WGS) entry which is preliminary data.</text>
</comment>
<accession>A0AAN8I6Y0</accession>
<protein>
    <submittedName>
        <fullName evidence="1">Uncharacterized protein</fullName>
    </submittedName>
</protein>
<gene>
    <name evidence="1" type="ORF">OHC33_006896</name>
</gene>
<keyword evidence="2" id="KW-1185">Reference proteome</keyword>
<evidence type="ECO:0000313" key="1">
    <source>
        <dbReference type="EMBL" id="KAK5952010.1"/>
    </source>
</evidence>
<reference evidence="1 2" key="1">
    <citation type="submission" date="2022-12" db="EMBL/GenBank/DDBJ databases">
        <title>Genomic features and morphological characterization of a novel Knufia sp. strain isolated from spacecraft assembly facility.</title>
        <authorList>
            <person name="Teixeira M."/>
            <person name="Chander A.M."/>
            <person name="Stajich J.E."/>
            <person name="Venkateswaran K."/>
        </authorList>
    </citation>
    <scope>NUCLEOTIDE SEQUENCE [LARGE SCALE GENOMIC DNA]</scope>
    <source>
        <strain evidence="1 2">FJI-L2-BK-P2</strain>
    </source>
</reference>
<dbReference type="AlphaFoldDB" id="A0AAN8I6Y0"/>
<dbReference type="PANTHER" id="PTHR24148">
    <property type="entry name" value="ANKYRIN REPEAT DOMAIN-CONTAINING PROTEIN 39 HOMOLOG-RELATED"/>
    <property type="match status" value="1"/>
</dbReference>
<proteinExistence type="predicted"/>
<dbReference type="InterPro" id="IPR052895">
    <property type="entry name" value="HetReg/Transcr_Mod"/>
</dbReference>
<evidence type="ECO:0000313" key="2">
    <source>
        <dbReference type="Proteomes" id="UP001316803"/>
    </source>
</evidence>
<name>A0AAN8I6Y0_9EURO</name>
<dbReference type="Proteomes" id="UP001316803">
    <property type="component" value="Unassembled WGS sequence"/>
</dbReference>
<organism evidence="1 2">
    <name type="scientific">Knufia fluminis</name>
    <dbReference type="NCBI Taxonomy" id="191047"/>
    <lineage>
        <taxon>Eukaryota</taxon>
        <taxon>Fungi</taxon>
        <taxon>Dikarya</taxon>
        <taxon>Ascomycota</taxon>
        <taxon>Pezizomycotina</taxon>
        <taxon>Eurotiomycetes</taxon>
        <taxon>Chaetothyriomycetidae</taxon>
        <taxon>Chaetothyriales</taxon>
        <taxon>Trichomeriaceae</taxon>
        <taxon>Knufia</taxon>
    </lineage>
</organism>
<dbReference type="PANTHER" id="PTHR24148:SF64">
    <property type="entry name" value="HETEROKARYON INCOMPATIBILITY DOMAIN-CONTAINING PROTEIN"/>
    <property type="match status" value="1"/>
</dbReference>